<dbReference type="InterPro" id="IPR031777">
    <property type="entry name" value="Sortilin_C"/>
</dbReference>
<dbReference type="Pfam" id="PF15902">
    <property type="entry name" value="Sortilin-Vps10"/>
    <property type="match status" value="1"/>
</dbReference>
<dbReference type="InterPro" id="IPR006581">
    <property type="entry name" value="VPS10"/>
</dbReference>
<dbReference type="FunFam" id="2.10.70.80:FF:000007">
    <property type="entry name" value="Sortilin"/>
    <property type="match status" value="1"/>
</dbReference>
<feature type="domain" description="VPS10" evidence="4">
    <location>
        <begin position="57"/>
        <end position="704"/>
    </location>
</feature>
<evidence type="ECO:0000256" key="3">
    <source>
        <dbReference type="SAM" id="Phobius"/>
    </source>
</evidence>
<accession>A0A8S1LRD4</accession>
<dbReference type="AlphaFoldDB" id="A0A8S1LRD4"/>
<dbReference type="Pfam" id="PF15901">
    <property type="entry name" value="Sortilin_C"/>
    <property type="match status" value="1"/>
</dbReference>
<keyword evidence="3" id="KW-0472">Membrane</keyword>
<dbReference type="PANTHER" id="PTHR12106:SF27">
    <property type="entry name" value="SORTILIN-RELATED RECEPTOR"/>
    <property type="match status" value="1"/>
</dbReference>
<dbReference type="GO" id="GO:0006892">
    <property type="term" value="P:post-Golgi vesicle-mediated transport"/>
    <property type="evidence" value="ECO:0007669"/>
    <property type="project" value="TreeGrafter"/>
</dbReference>
<keyword evidence="3" id="KW-0812">Transmembrane</keyword>
<dbReference type="EMBL" id="CAJJDM010000041">
    <property type="protein sequence ID" value="CAD8068531.1"/>
    <property type="molecule type" value="Genomic_DNA"/>
</dbReference>
<dbReference type="OMA" id="DCNEGDY"/>
<evidence type="ECO:0000259" key="4">
    <source>
        <dbReference type="SMART" id="SM00602"/>
    </source>
</evidence>
<dbReference type="FunFam" id="2.130.10.10:FF:002201">
    <property type="entry name" value="Sortilin"/>
    <property type="match status" value="1"/>
</dbReference>
<organism evidence="5 6">
    <name type="scientific">Paramecium primaurelia</name>
    <dbReference type="NCBI Taxonomy" id="5886"/>
    <lineage>
        <taxon>Eukaryota</taxon>
        <taxon>Sar</taxon>
        <taxon>Alveolata</taxon>
        <taxon>Ciliophora</taxon>
        <taxon>Intramacronucleata</taxon>
        <taxon>Oligohymenophorea</taxon>
        <taxon>Peniculida</taxon>
        <taxon>Parameciidae</taxon>
        <taxon>Paramecium</taxon>
    </lineage>
</organism>
<dbReference type="PANTHER" id="PTHR12106">
    <property type="entry name" value="SORTILIN RELATED"/>
    <property type="match status" value="1"/>
</dbReference>
<dbReference type="Proteomes" id="UP000688137">
    <property type="component" value="Unassembled WGS sequence"/>
</dbReference>
<keyword evidence="3" id="KW-1133">Transmembrane helix</keyword>
<dbReference type="FunFam" id="3.30.60.270:FF:000002">
    <property type="entry name" value="Sortilin-related receptor isoform A"/>
    <property type="match status" value="1"/>
</dbReference>
<feature type="transmembrane region" description="Helical" evidence="3">
    <location>
        <begin position="745"/>
        <end position="762"/>
    </location>
</feature>
<evidence type="ECO:0000313" key="5">
    <source>
        <dbReference type="EMBL" id="CAD8068531.1"/>
    </source>
</evidence>
<dbReference type="InterPro" id="IPR031778">
    <property type="entry name" value="Sortilin_N"/>
</dbReference>
<dbReference type="SMART" id="SM00602">
    <property type="entry name" value="VPS10"/>
    <property type="match status" value="1"/>
</dbReference>
<reference evidence="5" key="1">
    <citation type="submission" date="2021-01" db="EMBL/GenBank/DDBJ databases">
        <authorList>
            <consortium name="Genoscope - CEA"/>
            <person name="William W."/>
        </authorList>
    </citation>
    <scope>NUCLEOTIDE SEQUENCE</scope>
</reference>
<keyword evidence="1" id="KW-0677">Repeat</keyword>
<comment type="caution">
    <text evidence="5">The sequence shown here is derived from an EMBL/GenBank/DDBJ whole genome shotgun (WGS) entry which is preliminary data.</text>
</comment>
<keyword evidence="6" id="KW-1185">Reference proteome</keyword>
<sequence length="804" mass="92593">MIIILGLLILFVQGQNEVKVSFNELESPVSNIYWCGSSVVFTKDDETIEQTHQESRKVLFILTDKGRIWRSADYGSTWLDETKSWEKMEPENKQLQFESIHISPADSRVIFFFGSNGISYKSKNCGRTYTRFSHSEDLYDFKLNKMDPQWIMAFKDKPCGKNDNNCKDFYKKSIYVTEDGGETWKSALNYVRDAAWDKLLQYQLIPDQRIIVCHMKEGKSVISYSDDYFTTIQTMQENALGFFQTSHYIFVLTTGEDGETGYELLIAPAYLDKFQPQPVQLPIPLNQHTFTILDTSEGQIFLSVSHKEENQRLTNVYVSDFRGFKFTLSLLHNVRSLDTGNCDFERMLGMEGVYVANVFDHQEVEKSKSRSSITPATLELYKKTFISYDRGGQWHPLKAPEIDSKGDEIQCSGDCSLHLKGRTEANQNPLYSSQNAPGVSIGVGNTGLYLTQKDHEVNTYLTRDGGHEWFEIRKGSHMYEIGDRGGLIVMGQDDKPINKIIYSWDQGFSWEEVKISEKEFEILNIVTEPSNMEQKFILYGQSRSQENQLKGYVVALNFQTLHQRVCSGAWDPTMPESDYEFWIPKNFESGKCLFGRKIKYIRRKREAKCFNQEEIDKKFFIETCPCIEDDWECDFGFYRKIEGGPCVPIADKFEEDDTPDLLKPPVNCKQTYMKTQGYRKVSGDYCQGGIDLSPIETPCPNTQTNNTSFNNTETPNIDIQQPQISKPQIKIPQTQQNNSLKQYSYLWYVVVFLGVIIVILFLKDKIMNIFSSKPPKKSSSYMEKGNYEQLKLFSGNDEDDEAGL</sequence>
<evidence type="ECO:0000313" key="6">
    <source>
        <dbReference type="Proteomes" id="UP000688137"/>
    </source>
</evidence>
<evidence type="ECO:0000256" key="1">
    <source>
        <dbReference type="ARBA" id="ARBA00022737"/>
    </source>
</evidence>
<dbReference type="GO" id="GO:0005794">
    <property type="term" value="C:Golgi apparatus"/>
    <property type="evidence" value="ECO:0007669"/>
    <property type="project" value="TreeGrafter"/>
</dbReference>
<name>A0A8S1LRD4_PARPR</name>
<protein>
    <recommendedName>
        <fullName evidence="4">VPS10 domain-containing protein</fullName>
    </recommendedName>
</protein>
<gene>
    <name evidence="5" type="ORF">PPRIM_AZ9-3.1.T0420206</name>
</gene>
<proteinExistence type="predicted"/>
<dbReference type="InterPro" id="IPR050310">
    <property type="entry name" value="VPS10-sortilin"/>
</dbReference>
<evidence type="ECO:0000256" key="2">
    <source>
        <dbReference type="ARBA" id="ARBA00023180"/>
    </source>
</evidence>
<keyword evidence="2" id="KW-0325">Glycoprotein</keyword>
<dbReference type="GO" id="GO:0016020">
    <property type="term" value="C:membrane"/>
    <property type="evidence" value="ECO:0007669"/>
    <property type="project" value="InterPro"/>
</dbReference>